<dbReference type="PROSITE" id="PS00136">
    <property type="entry name" value="SUBTILASE_ASP"/>
    <property type="match status" value="1"/>
</dbReference>
<keyword evidence="2 6" id="KW-0645">Protease</keyword>
<name>A0A0T6LZ73_WENVI</name>
<dbReference type="PANTHER" id="PTHR43806">
    <property type="entry name" value="PEPTIDASE S8"/>
    <property type="match status" value="1"/>
</dbReference>
<dbReference type="InterPro" id="IPR046450">
    <property type="entry name" value="PA_dom_sf"/>
</dbReference>
<dbReference type="PRINTS" id="PR00723">
    <property type="entry name" value="SUBTILISIN"/>
</dbReference>
<organism evidence="10 11">
    <name type="scientific">Wenjunlia vitaminophila</name>
    <name type="common">Streptomyces vitaminophilus</name>
    <dbReference type="NCBI Taxonomy" id="76728"/>
    <lineage>
        <taxon>Bacteria</taxon>
        <taxon>Bacillati</taxon>
        <taxon>Actinomycetota</taxon>
        <taxon>Actinomycetes</taxon>
        <taxon>Kitasatosporales</taxon>
        <taxon>Streptomycetaceae</taxon>
        <taxon>Wenjunlia</taxon>
    </lineage>
</organism>
<dbReference type="InterPro" id="IPR000209">
    <property type="entry name" value="Peptidase_S8/S53_dom"/>
</dbReference>
<evidence type="ECO:0000256" key="3">
    <source>
        <dbReference type="ARBA" id="ARBA00022801"/>
    </source>
</evidence>
<keyword evidence="4 6" id="KW-0720">Serine protease</keyword>
<dbReference type="PANTHER" id="PTHR43806:SF65">
    <property type="entry name" value="SERINE PROTEASE APRX"/>
    <property type="match status" value="1"/>
</dbReference>
<evidence type="ECO:0000256" key="1">
    <source>
        <dbReference type="ARBA" id="ARBA00011073"/>
    </source>
</evidence>
<dbReference type="eggNOG" id="COG1404">
    <property type="taxonomic scope" value="Bacteria"/>
</dbReference>
<evidence type="ECO:0000256" key="6">
    <source>
        <dbReference type="PROSITE-ProRule" id="PRU01240"/>
    </source>
</evidence>
<feature type="active site" description="Charge relay system" evidence="5 6">
    <location>
        <position position="517"/>
    </location>
</feature>
<dbReference type="InterPro" id="IPR050131">
    <property type="entry name" value="Peptidase_S8_subtilisin-like"/>
</dbReference>
<evidence type="ECO:0000256" key="7">
    <source>
        <dbReference type="RuleBase" id="RU003355"/>
    </source>
</evidence>
<dbReference type="PROSITE" id="PS00138">
    <property type="entry name" value="SUBTILASE_SER"/>
    <property type="match status" value="1"/>
</dbReference>
<gene>
    <name evidence="10" type="ORF">AQ490_00980</name>
</gene>
<keyword evidence="3 6" id="KW-0378">Hydrolase</keyword>
<dbReference type="InterPro" id="IPR023828">
    <property type="entry name" value="Peptidase_S8_Ser-AS"/>
</dbReference>
<accession>A0A0T6LZ73</accession>
<evidence type="ECO:0000313" key="11">
    <source>
        <dbReference type="Proteomes" id="UP000050867"/>
    </source>
</evidence>
<feature type="domain" description="Peptidase S8/S53" evidence="9">
    <location>
        <begin position="127"/>
        <end position="565"/>
    </location>
</feature>
<dbReference type="CDD" id="cd07474">
    <property type="entry name" value="Peptidases_S8_subtilisin_Vpr-like"/>
    <property type="match status" value="1"/>
</dbReference>
<feature type="region of interest" description="Disordered" evidence="8">
    <location>
        <begin position="775"/>
        <end position="799"/>
    </location>
</feature>
<evidence type="ECO:0000256" key="5">
    <source>
        <dbReference type="PIRSR" id="PIRSR615500-1"/>
    </source>
</evidence>
<dbReference type="InterPro" id="IPR022398">
    <property type="entry name" value="Peptidase_S8_His-AS"/>
</dbReference>
<dbReference type="PROSITE" id="PS00137">
    <property type="entry name" value="SUBTILASE_HIS"/>
    <property type="match status" value="1"/>
</dbReference>
<comment type="similarity">
    <text evidence="1 6 7">Belongs to the peptidase S8 family.</text>
</comment>
<dbReference type="InterPro" id="IPR036852">
    <property type="entry name" value="Peptidase_S8/S53_dom_sf"/>
</dbReference>
<dbReference type="Gene3D" id="3.40.50.200">
    <property type="entry name" value="Peptidase S8/S53 domain"/>
    <property type="match status" value="2"/>
</dbReference>
<dbReference type="EMBL" id="LLZU01000001">
    <property type="protein sequence ID" value="KRV51370.1"/>
    <property type="molecule type" value="Genomic_DNA"/>
</dbReference>
<sequence>MFVQFDADPALAVIERQDIDTRGPVSRAAKDQLDKRRDALRAQQRRFVEAANDAGIDARARRHVTGLINGVAVTVPAADTDRLAGLPGVAAVVPDTLMKVNTDTSVNLVGAREVWNGRAGGGTGARGDGMTVAVIDSGVDYTHRDLGAGFGPGHKVVAGHDFVNNDADPADDNGHGTHVAGIIAADGEGDPDRITGVAPHAELTAYKVMDDRGLGYVSDIIAGLDAAVDPANPHRADVVNMSLGGPGDGTDPLGLAASAAVDLGVVVVASAGNSGPGAQTVGTPASARGVISVGASASGVALPTARVVSPREDLLQTFRAPYSASAPSEPVTGELVDVGEGTAADYDRVGDVRGKVVAYRASIPEDMRYVSPEMLDQARLAEDRGAVALLAYEESGGGPVLAAGEPVGEPPAPPTGQGVPVVPGTQESGDSFRMDKIVVLGVSELQWPELAADLEKGPVRVSVGGRDVTDEIAAFSSRGPAADFHLEPDLVAPGVEISSTWPTDQWAPGKYRVSGTSMAAPHVAGAAALLRQLRPDESVERIGGRLIGSAAPAKGDAAPTGQGAGRLDVAAAADASLTASPTSLSLGLADLTHSRISDRGEVTLHNTEDRPVTVDLRARPSAGDAGKASVSPPRVHIPAGGSATVTVAVSGDRPDRDQDLSGWLIADPRQDGSPTLRVPYLLAARPLLVQASPDPSDGRSSAFVYSPTELASPPTLTVTPPRGRPTTVRMTHDHGTWYRAALNGTVPGTYAVAASADTTGGTRLVGGSYLEVLPQDNRPGGDRWEPIGPNSEAGDISTTPADPSVAALARYQTLAPWTTDDSGRTWTQRSRLPVAAGTGQIVIDSTDAETMWYAVNSGTDGVIGVTLDPTYQGRLLRTRDGGRTWQVLDVPDVRIRALVSDQNTRVLIAVTADGLLVSRDDGDHWTSQPSPVSGDLQGAAVGGDDLYLADSTTVWAVRDIAGPAPGTPQVEQVHTAEHQPLGDLVADGDLVAVLDDEDRVIGSRDSGRTWQELYQVADRSALSMVMDNGTLAVFTYRNTHHLGRDHGTTWEAVEQPVRGAVETDIAHWGPDGLLWTSPGAGMFRTRLDGTDPQRIGVQGKTVYDLAVTTGQDGVQRLLAGTDSDVYRTPLPTGEVTPQTREWGLTGKEAYFGVKVGQLAVDPDDPGTVWKIRKDAVSRFHVYRSTDGGETWERRGTTGETPFGLALGSGDDERVAVPFWSLRGSGLYVTRNGGTTWKKLFHDEIFTTIAADPSDPDRLWLGSSRGLYRSDDFGTTVTKVADGAVRSLWISSDGQRVVAGGPDIRVSEDSGRTFRVAEASEAPTWVSEVVSSPTNPGTLYAATRSFTANGLLKGGRGVLRSTDGGRTWVNVSGGLQNLSVVSLATSPDGRWLYAGTEDGGAHRLRIG</sequence>
<keyword evidence="11" id="KW-1185">Reference proteome</keyword>
<dbReference type="InterPro" id="IPR023827">
    <property type="entry name" value="Peptidase_S8_Asp-AS"/>
</dbReference>
<dbReference type="Gene3D" id="2.130.10.10">
    <property type="entry name" value="YVTN repeat-like/Quinoprotein amine dehydrogenase"/>
    <property type="match status" value="3"/>
</dbReference>
<evidence type="ECO:0000259" key="9">
    <source>
        <dbReference type="Pfam" id="PF00082"/>
    </source>
</evidence>
<dbReference type="GO" id="GO:0006508">
    <property type="term" value="P:proteolysis"/>
    <property type="evidence" value="ECO:0007669"/>
    <property type="project" value="UniProtKB-KW"/>
</dbReference>
<dbReference type="Pfam" id="PF00082">
    <property type="entry name" value="Peptidase_S8"/>
    <property type="match status" value="1"/>
</dbReference>
<dbReference type="GO" id="GO:0004252">
    <property type="term" value="F:serine-type endopeptidase activity"/>
    <property type="evidence" value="ECO:0007669"/>
    <property type="project" value="UniProtKB-UniRule"/>
</dbReference>
<dbReference type="eggNOG" id="COG4447">
    <property type="taxonomic scope" value="Bacteria"/>
</dbReference>
<dbReference type="SUPFAM" id="SSF110296">
    <property type="entry name" value="Oligoxyloglucan reducing end-specific cellobiohydrolase"/>
    <property type="match status" value="2"/>
</dbReference>
<feature type="active site" description="Charge relay system" evidence="5 6">
    <location>
        <position position="175"/>
    </location>
</feature>
<protein>
    <recommendedName>
        <fullName evidence="9">Peptidase S8/S53 domain-containing protein</fullName>
    </recommendedName>
</protein>
<dbReference type="CDD" id="cd15482">
    <property type="entry name" value="Sialidase_non-viral"/>
    <property type="match status" value="1"/>
</dbReference>
<dbReference type="PROSITE" id="PS51892">
    <property type="entry name" value="SUBTILASE"/>
    <property type="match status" value="1"/>
</dbReference>
<dbReference type="Proteomes" id="UP000050867">
    <property type="component" value="Unassembled WGS sequence"/>
</dbReference>
<feature type="active site" description="Charge relay system" evidence="5 6">
    <location>
        <position position="136"/>
    </location>
</feature>
<dbReference type="InterPro" id="IPR015943">
    <property type="entry name" value="WD40/YVTN_repeat-like_dom_sf"/>
</dbReference>
<evidence type="ECO:0000256" key="2">
    <source>
        <dbReference type="ARBA" id="ARBA00022670"/>
    </source>
</evidence>
<evidence type="ECO:0000256" key="8">
    <source>
        <dbReference type="SAM" id="MobiDB-lite"/>
    </source>
</evidence>
<dbReference type="STRING" id="76728.AQ490_00980"/>
<dbReference type="InterPro" id="IPR034213">
    <property type="entry name" value="S8_Vpr-like"/>
</dbReference>
<evidence type="ECO:0000256" key="4">
    <source>
        <dbReference type="ARBA" id="ARBA00022825"/>
    </source>
</evidence>
<feature type="region of interest" description="Disordered" evidence="8">
    <location>
        <begin position="620"/>
        <end position="639"/>
    </location>
</feature>
<reference evidence="10 11" key="1">
    <citation type="submission" date="2015-10" db="EMBL/GenBank/DDBJ databases">
        <title>Draft genome sequence of pyrrolomycin-producing Streptomyces vitaminophilus.</title>
        <authorList>
            <person name="Graham D.E."/>
            <person name="Mahan K.M."/>
            <person name="Klingeman D.M."/>
            <person name="Hettich R.L."/>
            <person name="Parry R.J."/>
        </authorList>
    </citation>
    <scope>NUCLEOTIDE SEQUENCE [LARGE SCALE GENOMIC DNA]</scope>
    <source>
        <strain evidence="10 11">ATCC 31673</strain>
    </source>
</reference>
<dbReference type="SUPFAM" id="SSF52025">
    <property type="entry name" value="PA domain"/>
    <property type="match status" value="1"/>
</dbReference>
<evidence type="ECO:0000313" key="10">
    <source>
        <dbReference type="EMBL" id="KRV51370.1"/>
    </source>
</evidence>
<proteinExistence type="inferred from homology"/>
<dbReference type="SUPFAM" id="SSF52743">
    <property type="entry name" value="Subtilisin-like"/>
    <property type="match status" value="1"/>
</dbReference>
<dbReference type="InterPro" id="IPR015500">
    <property type="entry name" value="Peptidase_S8_subtilisin-rel"/>
</dbReference>
<comment type="caution">
    <text evidence="10">The sequence shown here is derived from an EMBL/GenBank/DDBJ whole genome shotgun (WGS) entry which is preliminary data.</text>
</comment>